<comment type="similarity">
    <text evidence="1">Belongs to the WD repeat EMAP family.</text>
</comment>
<dbReference type="Pfam" id="PF03451">
    <property type="entry name" value="HELP"/>
    <property type="match status" value="1"/>
</dbReference>
<protein>
    <submittedName>
        <fullName evidence="9">Uncharacterized protein</fullName>
    </submittedName>
</protein>
<dbReference type="KEGG" id="sre:PTSG_09714"/>
<dbReference type="FunCoup" id="F2UNU3">
    <property type="interactions" value="711"/>
</dbReference>
<keyword evidence="2 4" id="KW-0853">WD repeat</keyword>
<dbReference type="eggNOG" id="KOG2106">
    <property type="taxonomic scope" value="Eukaryota"/>
</dbReference>
<dbReference type="PROSITE" id="PS50294">
    <property type="entry name" value="WD_REPEATS_REGION"/>
    <property type="match status" value="1"/>
</dbReference>
<evidence type="ECO:0000259" key="7">
    <source>
        <dbReference type="Pfam" id="PF23409"/>
    </source>
</evidence>
<evidence type="ECO:0000259" key="8">
    <source>
        <dbReference type="Pfam" id="PF23414"/>
    </source>
</evidence>
<dbReference type="InterPro" id="IPR036322">
    <property type="entry name" value="WD40_repeat_dom_sf"/>
</dbReference>
<dbReference type="PANTHER" id="PTHR13720">
    <property type="entry name" value="WD-40 REPEAT PROTEIN"/>
    <property type="match status" value="1"/>
</dbReference>
<dbReference type="InterPro" id="IPR011047">
    <property type="entry name" value="Quinoprotein_ADH-like_sf"/>
</dbReference>
<name>F2UNU3_SALR5</name>
<feature type="repeat" description="WD" evidence="4">
    <location>
        <begin position="585"/>
        <end position="627"/>
    </location>
</feature>
<dbReference type="InterPro" id="IPR050630">
    <property type="entry name" value="WD_repeat_EMAP"/>
</dbReference>
<dbReference type="OrthoDB" id="47802at2759"/>
<keyword evidence="10" id="KW-1185">Reference proteome</keyword>
<dbReference type="AlphaFoldDB" id="F2UNU3"/>
<proteinExistence type="inferred from homology"/>
<feature type="region of interest" description="Disordered" evidence="6">
    <location>
        <begin position="397"/>
        <end position="436"/>
    </location>
</feature>
<evidence type="ECO:0000256" key="2">
    <source>
        <dbReference type="ARBA" id="ARBA00022574"/>
    </source>
</evidence>
<feature type="compositionally biased region" description="Polar residues" evidence="6">
    <location>
        <begin position="872"/>
        <end position="882"/>
    </location>
</feature>
<keyword evidence="3" id="KW-0677">Repeat</keyword>
<dbReference type="InterPro" id="IPR005108">
    <property type="entry name" value="HELP"/>
</dbReference>
<dbReference type="SMART" id="SM00320">
    <property type="entry name" value="WD40"/>
    <property type="match status" value="9"/>
</dbReference>
<dbReference type="SUPFAM" id="SSF50998">
    <property type="entry name" value="Quinoprotein alcohol dehydrogenase-like"/>
    <property type="match status" value="1"/>
</dbReference>
<accession>F2UNU3</accession>
<dbReference type="InterPro" id="IPR001680">
    <property type="entry name" value="WD40_rpt"/>
</dbReference>
<dbReference type="GO" id="GO:0008017">
    <property type="term" value="F:microtubule binding"/>
    <property type="evidence" value="ECO:0007669"/>
    <property type="project" value="TreeGrafter"/>
</dbReference>
<dbReference type="RefSeq" id="XP_004989069.1">
    <property type="nucleotide sequence ID" value="XM_004989012.1"/>
</dbReference>
<evidence type="ECO:0000313" key="10">
    <source>
        <dbReference type="Proteomes" id="UP000007799"/>
    </source>
</evidence>
<feature type="compositionally biased region" description="Polar residues" evidence="6">
    <location>
        <begin position="928"/>
        <end position="937"/>
    </location>
</feature>
<sequence>MSGWRYGGSKAKEEAMLQRLDALAKQWAERHDRMQERVEQLEQTVEDRNKHIALLTDQVEELSFRLKVVESQQAPLQSTPSSTATLLGTSGASLPPLTAGPTPSAPESRRGSRRQLRRRHTAAGTLERRGSFCSTDAHESALSRRSSTRSVSHDESLVRPLDQNSITGQPVFTISAYGVDSAIVGPANYQHNEDDLRMPTEKVELERVYGYQGRRCRNNLHYIQGGDNASSSTLHLTYNVASLGVVLDAATGKQRYYIGHNQEIRCLTVHPQEDVVATGQKSGLTRASAAHIRLWSGSSLETVRVLGGDNQLGDAVTCLAFSSFEPDVLASVHESDGGMQHLIIWNWRSGTPLAEAKAIHPEPIFTLAFNPRMPTLVTAGKNALTFWNIATAQATTTTAPTTTTPGAPPPPSSSSLLLSSSTSSTQQDSPPSPGIARVTLTKRPALYQPHPRPKAVLAVMFAPSGRTITGDSNGSILVWKRPVPTYNVERRIEDAHVGGVYCLQATEFGFISGGKDNLVKLWTWDFEMFPIDAGEVNTIDVGACVRCIACVPTVDGPSLSQFVVGTTANFVVFVDAGAGSVGQLVPGHADDVTCVRAHPRKANTMLTVSADGSVRAWDTATHTELWRRHSFVVEDEEEDEVPVSGDFHPITDDVAVGSSTGTLYILDAAGAVSHTLSQAKSAVTCASYSPSGAFLACGTKHGFLHIYTTADYQLLFAAQAERDDQVTAIDWLLDESYLQVACLSNTFYVSMGEQRVVNATETAITCDWYTRTCPLSWEAQGTRQSLTKGATAVSHCSRSSNKALIVAGDNQGRLTVYKYPCYSTKAAGLTRYLHSSAIGGVAFESSSRCILSGGTGDACMMQWKVVPAPERPTSTAASTRSNSVSTTASFVDSSSSSPKTAQPSTATATTTATATATTTTTHQPAEARNTTTAKLSPAVTASTASIAAMSLSAPALSAGGRSCVPPLYDTYLEWKSRAAAALIGDGSGDDSVSSDAAGGGDGGANIDRRHLGDAENEDRDRGQGDNGRDKSTTPTASRRAFGRRITRIE</sequence>
<dbReference type="OMA" id="DVEWATA"/>
<reference evidence="9" key="1">
    <citation type="submission" date="2009-08" db="EMBL/GenBank/DDBJ databases">
        <title>Annotation of Salpingoeca rosetta.</title>
        <authorList>
            <consortium name="The Broad Institute Genome Sequencing Platform"/>
            <person name="Russ C."/>
            <person name="Cuomo C."/>
            <person name="Burger G."/>
            <person name="Gray M.W."/>
            <person name="Holland P.W.H."/>
            <person name="King N."/>
            <person name="Lang F.B.F."/>
            <person name="Roger A.J."/>
            <person name="Ruiz-Trillo I."/>
            <person name="Young S.K."/>
            <person name="Zeng Q."/>
            <person name="Gargeya S."/>
            <person name="Alvarado L."/>
            <person name="Berlin A."/>
            <person name="Chapman S.B."/>
            <person name="Chen Z."/>
            <person name="Freedman E."/>
            <person name="Gellesch M."/>
            <person name="Goldberg J."/>
            <person name="Griggs A."/>
            <person name="Gujja S."/>
            <person name="Heilman E."/>
            <person name="Heiman D."/>
            <person name="Howarth C."/>
            <person name="Mehta T."/>
            <person name="Neiman D."/>
            <person name="Pearson M."/>
            <person name="Roberts A."/>
            <person name="Saif S."/>
            <person name="Shea T."/>
            <person name="Shenoy N."/>
            <person name="Sisk P."/>
            <person name="Stolte C."/>
            <person name="Sykes S."/>
            <person name="White J."/>
            <person name="Yandava C."/>
            <person name="Haas B."/>
            <person name="Nusbaum C."/>
            <person name="Birren B."/>
        </authorList>
    </citation>
    <scope>NUCLEOTIDE SEQUENCE [LARGE SCALE GENOMIC DNA]</scope>
    <source>
        <strain evidence="9">ATCC 50818</strain>
    </source>
</reference>
<evidence type="ECO:0000313" key="9">
    <source>
        <dbReference type="EMBL" id="EGD79298.1"/>
    </source>
</evidence>
<dbReference type="STRING" id="946362.F2UNU3"/>
<keyword evidence="5" id="KW-0175">Coiled coil</keyword>
<dbReference type="InterPro" id="IPR055439">
    <property type="entry name" value="Beta-prop_EML_1st"/>
</dbReference>
<feature type="region of interest" description="Disordered" evidence="6">
    <location>
        <begin position="71"/>
        <end position="157"/>
    </location>
</feature>
<dbReference type="Gene3D" id="2.130.10.10">
    <property type="entry name" value="YVTN repeat-like/Quinoprotein amine dehydrogenase"/>
    <property type="match status" value="3"/>
</dbReference>
<dbReference type="PROSITE" id="PS50082">
    <property type="entry name" value="WD_REPEATS_2"/>
    <property type="match status" value="1"/>
</dbReference>
<feature type="region of interest" description="Disordered" evidence="6">
    <location>
        <begin position="869"/>
        <end position="937"/>
    </location>
</feature>
<feature type="compositionally biased region" description="Low complexity" evidence="6">
    <location>
        <begin position="413"/>
        <end position="429"/>
    </location>
</feature>
<dbReference type="SUPFAM" id="SSF50978">
    <property type="entry name" value="WD40 repeat-like"/>
    <property type="match status" value="1"/>
</dbReference>
<feature type="coiled-coil region" evidence="5">
    <location>
        <begin position="17"/>
        <end position="58"/>
    </location>
</feature>
<dbReference type="Pfam" id="PF23409">
    <property type="entry name" value="Beta-prop_EML"/>
    <property type="match status" value="1"/>
</dbReference>
<feature type="compositionally biased region" description="Polar residues" evidence="6">
    <location>
        <begin position="71"/>
        <end position="92"/>
    </location>
</feature>
<dbReference type="GeneID" id="16069611"/>
<dbReference type="PANTHER" id="PTHR13720:SF33">
    <property type="entry name" value="HELP DOMAIN-CONTAINING PROTEIN"/>
    <property type="match status" value="1"/>
</dbReference>
<feature type="compositionally biased region" description="Basic and acidic residues" evidence="6">
    <location>
        <begin position="126"/>
        <end position="142"/>
    </location>
</feature>
<dbReference type="InterPro" id="IPR055442">
    <property type="entry name" value="Beta-prop_EML-like_2nd"/>
</dbReference>
<evidence type="ECO:0000256" key="4">
    <source>
        <dbReference type="PROSITE-ProRule" id="PRU00221"/>
    </source>
</evidence>
<feature type="compositionally biased region" description="Basic and acidic residues" evidence="6">
    <location>
        <begin position="1006"/>
        <end position="1031"/>
    </location>
</feature>
<feature type="compositionally biased region" description="Basic residues" evidence="6">
    <location>
        <begin position="111"/>
        <end position="121"/>
    </location>
</feature>
<feature type="compositionally biased region" description="Basic residues" evidence="6">
    <location>
        <begin position="1040"/>
        <end position="1049"/>
    </location>
</feature>
<feature type="domain" description="EML-like first beta-propeller" evidence="7">
    <location>
        <begin position="253"/>
        <end position="396"/>
    </location>
</feature>
<dbReference type="InterPro" id="IPR015943">
    <property type="entry name" value="WD40/YVTN_repeat-like_dom_sf"/>
</dbReference>
<dbReference type="Proteomes" id="UP000007799">
    <property type="component" value="Unassembled WGS sequence"/>
</dbReference>
<gene>
    <name evidence="9" type="ORF">PTSG_09714</name>
</gene>
<evidence type="ECO:0000256" key="1">
    <source>
        <dbReference type="ARBA" id="ARBA00006489"/>
    </source>
</evidence>
<dbReference type="Pfam" id="PF23414">
    <property type="entry name" value="Beta-prop_EML_2"/>
    <property type="match status" value="1"/>
</dbReference>
<evidence type="ECO:0000256" key="5">
    <source>
        <dbReference type="SAM" id="Coils"/>
    </source>
</evidence>
<evidence type="ECO:0000256" key="3">
    <source>
        <dbReference type="ARBA" id="ARBA00022737"/>
    </source>
</evidence>
<feature type="compositionally biased region" description="Low complexity" evidence="6">
    <location>
        <begin position="883"/>
        <end position="921"/>
    </location>
</feature>
<dbReference type="InParanoid" id="F2UNU3"/>
<dbReference type="EMBL" id="GL832985">
    <property type="protein sequence ID" value="EGD79298.1"/>
    <property type="molecule type" value="Genomic_DNA"/>
</dbReference>
<organism evidence="10">
    <name type="scientific">Salpingoeca rosetta (strain ATCC 50818 / BSB-021)</name>
    <dbReference type="NCBI Taxonomy" id="946362"/>
    <lineage>
        <taxon>Eukaryota</taxon>
        <taxon>Choanoflagellata</taxon>
        <taxon>Craspedida</taxon>
        <taxon>Salpingoecidae</taxon>
        <taxon>Salpingoeca</taxon>
    </lineage>
</organism>
<feature type="domain" description="EML-like second beta-propeller" evidence="8">
    <location>
        <begin position="594"/>
        <end position="865"/>
    </location>
</feature>
<feature type="region of interest" description="Disordered" evidence="6">
    <location>
        <begin position="985"/>
        <end position="1049"/>
    </location>
</feature>
<evidence type="ECO:0000256" key="6">
    <source>
        <dbReference type="SAM" id="MobiDB-lite"/>
    </source>
</evidence>